<organism evidence="13 14">
    <name type="scientific">Paratrimastix pyriformis</name>
    <dbReference type="NCBI Taxonomy" id="342808"/>
    <lineage>
        <taxon>Eukaryota</taxon>
        <taxon>Metamonada</taxon>
        <taxon>Preaxostyla</taxon>
        <taxon>Paratrimastigidae</taxon>
        <taxon>Paratrimastix</taxon>
    </lineage>
</organism>
<comment type="caution">
    <text evidence="13">The sequence shown here is derived from an EMBL/GenBank/DDBJ whole genome shotgun (WGS) entry which is preliminary data.</text>
</comment>
<proteinExistence type="inferred from homology"/>
<dbReference type="NCBIfam" id="NF003764">
    <property type="entry name" value="PRK05355.1"/>
    <property type="match status" value="1"/>
</dbReference>
<dbReference type="GO" id="GO:0004648">
    <property type="term" value="F:O-phospho-L-serine:2-oxoglutarate aminotransferase activity"/>
    <property type="evidence" value="ECO:0007669"/>
    <property type="project" value="UniProtKB-EC"/>
</dbReference>
<gene>
    <name evidence="13" type="ORF">PAPYR_1542</name>
</gene>
<evidence type="ECO:0000256" key="11">
    <source>
        <dbReference type="RuleBase" id="RU004505"/>
    </source>
</evidence>
<dbReference type="EC" id="2.6.1.52" evidence="11"/>
<evidence type="ECO:0000313" key="14">
    <source>
        <dbReference type="Proteomes" id="UP001141327"/>
    </source>
</evidence>
<dbReference type="NCBIfam" id="TIGR01364">
    <property type="entry name" value="serC_1"/>
    <property type="match status" value="1"/>
</dbReference>
<dbReference type="EMBL" id="JAPMOS010000005">
    <property type="protein sequence ID" value="KAJ4461861.1"/>
    <property type="molecule type" value="Genomic_DNA"/>
</dbReference>
<dbReference type="CDD" id="cd00611">
    <property type="entry name" value="PSAT_like"/>
    <property type="match status" value="1"/>
</dbReference>
<evidence type="ECO:0000256" key="3">
    <source>
        <dbReference type="ARBA" id="ARBA00006904"/>
    </source>
</evidence>
<dbReference type="Gene3D" id="3.90.1150.10">
    <property type="entry name" value="Aspartate Aminotransferase, domain 1"/>
    <property type="match status" value="1"/>
</dbReference>
<evidence type="ECO:0000256" key="5">
    <source>
        <dbReference type="ARBA" id="ARBA00022605"/>
    </source>
</evidence>
<dbReference type="InterPro" id="IPR015421">
    <property type="entry name" value="PyrdxlP-dep_Trfase_major"/>
</dbReference>
<comment type="pathway">
    <text evidence="2 11">Amino-acid biosynthesis; L-serine biosynthesis; L-serine from 3-phospho-D-glycerate: step 2/3.</text>
</comment>
<evidence type="ECO:0000313" key="13">
    <source>
        <dbReference type="EMBL" id="KAJ4461861.1"/>
    </source>
</evidence>
<keyword evidence="14" id="KW-1185">Reference proteome</keyword>
<keyword evidence="8 11" id="KW-0718">Serine biosynthesis</keyword>
<dbReference type="InterPro" id="IPR000192">
    <property type="entry name" value="Aminotrans_V_dom"/>
</dbReference>
<sequence>MAAAPHRVHNFSAGPASLPLEVLQQAQAEFLDWHGTGMSVMEMSHRSKAYESIIAKTQQDLRALLNLPANYKVLFLQGGAYGAFASIPMNLLKGSSGKADYIVTGTWSQTAVKEAKKYCQVNVAATAEATKFTTIPERSTWNLTPGAAYVHFTSNETIHGVEFPMEAPEVPEGTVLVCDMSSDFLSRPIPDINKYGVIYAGAQKNAGPAGLAIVIVREDLLGRTIDTCPQIWNWADQAKNDSMLNTPPTYTIYMCGLYFAWMLRQGGLAAMQANARARATLLYDCIAQSNGYYTVPVAPACRSLMNIPYRILGTCAELEDKFVKEAEKAGLTTLKGHRSVGGLRASFYNACTMESVQALVAFMRDFQAKNPTAPEPKPAAAPAPAAH</sequence>
<dbReference type="PANTHER" id="PTHR43247">
    <property type="entry name" value="PHOSPHOSERINE AMINOTRANSFERASE"/>
    <property type="match status" value="1"/>
</dbReference>
<feature type="domain" description="Aminotransferase class V" evidence="12">
    <location>
        <begin position="9"/>
        <end position="359"/>
    </location>
</feature>
<keyword evidence="5 11" id="KW-0028">Amino-acid biosynthesis</keyword>
<dbReference type="PROSITE" id="PS00595">
    <property type="entry name" value="AA_TRANSFER_CLASS_5"/>
    <property type="match status" value="1"/>
</dbReference>
<dbReference type="Gene3D" id="3.40.640.10">
    <property type="entry name" value="Type I PLP-dependent aspartate aminotransferase-like (Major domain)"/>
    <property type="match status" value="1"/>
</dbReference>
<dbReference type="Pfam" id="PF00266">
    <property type="entry name" value="Aminotran_5"/>
    <property type="match status" value="1"/>
</dbReference>
<dbReference type="PANTHER" id="PTHR43247:SF1">
    <property type="entry name" value="PHOSPHOSERINE AMINOTRANSFERASE"/>
    <property type="match status" value="1"/>
</dbReference>
<keyword evidence="6 11" id="KW-0808">Transferase</keyword>
<dbReference type="InterPro" id="IPR015422">
    <property type="entry name" value="PyrdxlP-dep_Trfase_small"/>
</dbReference>
<reference evidence="13" key="1">
    <citation type="journal article" date="2022" name="bioRxiv">
        <title>Genomics of Preaxostyla Flagellates Illuminates Evolutionary Transitions and the Path Towards Mitochondrial Loss.</title>
        <authorList>
            <person name="Novak L.V.F."/>
            <person name="Treitli S.C."/>
            <person name="Pyrih J."/>
            <person name="Halakuc P."/>
            <person name="Pipaliya S.V."/>
            <person name="Vacek V."/>
            <person name="Brzon O."/>
            <person name="Soukal P."/>
            <person name="Eme L."/>
            <person name="Dacks J.B."/>
            <person name="Karnkowska A."/>
            <person name="Elias M."/>
            <person name="Hampl V."/>
        </authorList>
    </citation>
    <scope>NUCLEOTIDE SEQUENCE</scope>
    <source>
        <strain evidence="13">RCP-MX</strain>
    </source>
</reference>
<protein>
    <recommendedName>
        <fullName evidence="11">Phosphoserine aminotransferase</fullName>
        <ecNumber evidence="11">2.6.1.52</ecNumber>
    </recommendedName>
</protein>
<evidence type="ECO:0000256" key="8">
    <source>
        <dbReference type="ARBA" id="ARBA00023299"/>
    </source>
</evidence>
<evidence type="ECO:0000259" key="12">
    <source>
        <dbReference type="Pfam" id="PF00266"/>
    </source>
</evidence>
<evidence type="ECO:0000256" key="2">
    <source>
        <dbReference type="ARBA" id="ARBA00005099"/>
    </source>
</evidence>
<dbReference type="SUPFAM" id="SSF53383">
    <property type="entry name" value="PLP-dependent transferases"/>
    <property type="match status" value="1"/>
</dbReference>
<keyword evidence="7" id="KW-0663">Pyridoxal phosphate</keyword>
<comment type="similarity">
    <text evidence="3">Belongs to the class-V pyridoxal-phosphate-dependent aminotransferase family. SerC subfamily.</text>
</comment>
<evidence type="ECO:0000256" key="10">
    <source>
        <dbReference type="RuleBase" id="RU004504"/>
    </source>
</evidence>
<comment type="cofactor">
    <cofactor evidence="1 10">
        <name>pyridoxal 5'-phosphate</name>
        <dbReference type="ChEBI" id="CHEBI:597326"/>
    </cofactor>
</comment>
<keyword evidence="4 11" id="KW-0032">Aminotransferase</keyword>
<dbReference type="Proteomes" id="UP001141327">
    <property type="component" value="Unassembled WGS sequence"/>
</dbReference>
<evidence type="ECO:0000256" key="1">
    <source>
        <dbReference type="ARBA" id="ARBA00001933"/>
    </source>
</evidence>
<comment type="catalytic activity">
    <reaction evidence="9 11">
        <text>O-phospho-L-serine + 2-oxoglutarate = 3-phosphooxypyruvate + L-glutamate</text>
        <dbReference type="Rhea" id="RHEA:14329"/>
        <dbReference type="ChEBI" id="CHEBI:16810"/>
        <dbReference type="ChEBI" id="CHEBI:18110"/>
        <dbReference type="ChEBI" id="CHEBI:29985"/>
        <dbReference type="ChEBI" id="CHEBI:57524"/>
        <dbReference type="EC" id="2.6.1.52"/>
    </reaction>
</comment>
<evidence type="ECO:0000256" key="6">
    <source>
        <dbReference type="ARBA" id="ARBA00022679"/>
    </source>
</evidence>
<dbReference type="InterPro" id="IPR020578">
    <property type="entry name" value="Aminotrans_V_PyrdxlP_BS"/>
</dbReference>
<accession>A0ABQ8URU9</accession>
<evidence type="ECO:0000256" key="4">
    <source>
        <dbReference type="ARBA" id="ARBA00022576"/>
    </source>
</evidence>
<name>A0ABQ8URU9_9EUKA</name>
<dbReference type="HAMAP" id="MF_00160">
    <property type="entry name" value="SerC_aminotrans_5"/>
    <property type="match status" value="1"/>
</dbReference>
<evidence type="ECO:0000256" key="7">
    <source>
        <dbReference type="ARBA" id="ARBA00022898"/>
    </source>
</evidence>
<dbReference type="InterPro" id="IPR015424">
    <property type="entry name" value="PyrdxlP-dep_Trfase"/>
</dbReference>
<dbReference type="PIRSF" id="PIRSF000525">
    <property type="entry name" value="SerC"/>
    <property type="match status" value="1"/>
</dbReference>
<evidence type="ECO:0000256" key="9">
    <source>
        <dbReference type="ARBA" id="ARBA00049007"/>
    </source>
</evidence>
<dbReference type="InterPro" id="IPR022278">
    <property type="entry name" value="Pser_aminoTfrase"/>
</dbReference>